<accession>A0A078AX40</accession>
<feature type="region of interest" description="Disordered" evidence="1">
    <location>
        <begin position="19"/>
        <end position="80"/>
    </location>
</feature>
<evidence type="ECO:0000313" key="2">
    <source>
        <dbReference type="EMBL" id="CDW85358.1"/>
    </source>
</evidence>
<protein>
    <submittedName>
        <fullName evidence="2">Uncharacterized protein</fullName>
    </submittedName>
</protein>
<feature type="compositionally biased region" description="Polar residues" evidence="1">
    <location>
        <begin position="177"/>
        <end position="187"/>
    </location>
</feature>
<dbReference type="Proteomes" id="UP000039865">
    <property type="component" value="Unassembled WGS sequence"/>
</dbReference>
<dbReference type="EMBL" id="CCKQ01013665">
    <property type="protein sequence ID" value="CDW85358.1"/>
    <property type="molecule type" value="Genomic_DNA"/>
</dbReference>
<name>A0A078AX40_STYLE</name>
<feature type="compositionally biased region" description="Basic and acidic residues" evidence="1">
    <location>
        <begin position="19"/>
        <end position="44"/>
    </location>
</feature>
<organism evidence="2 3">
    <name type="scientific">Stylonychia lemnae</name>
    <name type="common">Ciliate</name>
    <dbReference type="NCBI Taxonomy" id="5949"/>
    <lineage>
        <taxon>Eukaryota</taxon>
        <taxon>Sar</taxon>
        <taxon>Alveolata</taxon>
        <taxon>Ciliophora</taxon>
        <taxon>Intramacronucleata</taxon>
        <taxon>Spirotrichea</taxon>
        <taxon>Stichotrichia</taxon>
        <taxon>Sporadotrichida</taxon>
        <taxon>Oxytrichidae</taxon>
        <taxon>Stylonychinae</taxon>
        <taxon>Stylonychia</taxon>
    </lineage>
</organism>
<dbReference type="AlphaFoldDB" id="A0A078AX40"/>
<evidence type="ECO:0000256" key="1">
    <source>
        <dbReference type="SAM" id="MobiDB-lite"/>
    </source>
</evidence>
<keyword evidence="3" id="KW-1185">Reference proteome</keyword>
<reference evidence="2 3" key="1">
    <citation type="submission" date="2014-06" db="EMBL/GenBank/DDBJ databases">
        <authorList>
            <person name="Swart Estienne"/>
        </authorList>
    </citation>
    <scope>NUCLEOTIDE SEQUENCE [LARGE SCALE GENOMIC DNA]</scope>
    <source>
        <strain evidence="2 3">130c</strain>
    </source>
</reference>
<proteinExistence type="predicted"/>
<evidence type="ECO:0000313" key="3">
    <source>
        <dbReference type="Proteomes" id="UP000039865"/>
    </source>
</evidence>
<dbReference type="InParanoid" id="A0A078AX40"/>
<feature type="compositionally biased region" description="Basic and acidic residues" evidence="1">
    <location>
        <begin position="52"/>
        <end position="69"/>
    </location>
</feature>
<feature type="compositionally biased region" description="Polar residues" evidence="1">
    <location>
        <begin position="205"/>
        <end position="218"/>
    </location>
</feature>
<feature type="compositionally biased region" description="Basic and acidic residues" evidence="1">
    <location>
        <begin position="189"/>
        <end position="204"/>
    </location>
</feature>
<sequence length="343" mass="40424">MKNKNLKFTQFEKDHVLQLHKPLERREQSIIENISKNEDEKSLIDEDQGGSDNEKKDEPSRVGDSDDKNSTQLIKAKKDSKLSQSPKAYKYYYEKYLFHDRNMTLDIQKNKRAYFSSFKSVPRERQEYVDNLQNIDTLNQKPRVSQSPSQEYIDKRHGHHNSIHTLEDLRSKSTIQKKQKTLDLTKNQRQKEKSELVIDDHDQSFNDSSNILNPSPYKNASIIHQSSSSIKNSPSPQKMRQGWDNAHGMLDLNKQSERKFVFENLIRINEHRFDYIQLPVIYSKNRKVVGDANFGKGSSRKDLFKLPEYQPSYNANYEITQRKNPQLVNMNVKQMKEIYHNIQ</sequence>
<gene>
    <name evidence="2" type="primary">Contig6790.g7265</name>
    <name evidence="2" type="ORF">STYLEM_14433</name>
</gene>
<feature type="region of interest" description="Disordered" evidence="1">
    <location>
        <begin position="177"/>
        <end position="219"/>
    </location>
</feature>